<feature type="domain" description="Thioredoxin" evidence="1">
    <location>
        <begin position="1"/>
        <end position="129"/>
    </location>
</feature>
<dbReference type="Gene3D" id="3.40.30.10">
    <property type="entry name" value="Glutaredoxin"/>
    <property type="match status" value="1"/>
</dbReference>
<comment type="caution">
    <text evidence="2">The sequence shown here is derived from an EMBL/GenBank/DDBJ whole genome shotgun (WGS) entry which is preliminary data.</text>
</comment>
<dbReference type="InterPro" id="IPR013766">
    <property type="entry name" value="Thioredoxin_domain"/>
</dbReference>
<accession>A0ABS1GJ69</accession>
<dbReference type="Proteomes" id="UP000772812">
    <property type="component" value="Unassembled WGS sequence"/>
</dbReference>
<dbReference type="PROSITE" id="PS51352">
    <property type="entry name" value="THIOREDOXIN_2"/>
    <property type="match status" value="1"/>
</dbReference>
<evidence type="ECO:0000313" key="3">
    <source>
        <dbReference type="Proteomes" id="UP000772812"/>
    </source>
</evidence>
<protein>
    <submittedName>
        <fullName evidence="2">Thioredoxin family protein</fullName>
    </submittedName>
</protein>
<reference evidence="2 3" key="1">
    <citation type="journal article" date="2021" name="Syst. Appl. Microbiol.">
        <title>Persephonella atlantica sp. nov.: How to adapt to physico-chemical gradients in high temperature hydrothermal habitats.</title>
        <authorList>
            <person name="Francois D.X."/>
            <person name="Godfroy A."/>
            <person name="Mathien C."/>
            <person name="Aube J."/>
            <person name="Cathalot C."/>
            <person name="Lesongeur F."/>
            <person name="L'Haridon S."/>
            <person name="Philippon X."/>
            <person name="Roussel E.G."/>
        </authorList>
    </citation>
    <scope>NUCLEOTIDE SEQUENCE [LARGE SCALE GENOMIC DNA]</scope>
    <source>
        <strain evidence="2 3">MO1340</strain>
    </source>
</reference>
<dbReference type="InterPro" id="IPR024705">
    <property type="entry name" value="Ssp411"/>
</dbReference>
<dbReference type="EMBL" id="JAACYA010000002">
    <property type="protein sequence ID" value="MBK3332895.1"/>
    <property type="molecule type" value="Genomic_DNA"/>
</dbReference>
<sequence>MRKVVFLLLIVVSSSFGEIKWYGLNDGFQKAIKEKKLIMIYIYSPKCHYCKRMEATTFKDKQVQKVINRYFVPIKVRKCSEDGMFVKEEYGYMGTPTFHFIKPDGNKIKGIFGAWPKEEFLKILKYFYTGAYKTKSMTDYFMEEQ</sequence>
<dbReference type="Pfam" id="PF13098">
    <property type="entry name" value="Thioredoxin_2"/>
    <property type="match status" value="1"/>
</dbReference>
<dbReference type="PANTHER" id="PTHR42899">
    <property type="entry name" value="SPERMATOGENESIS-ASSOCIATED PROTEIN 20"/>
    <property type="match status" value="1"/>
</dbReference>
<evidence type="ECO:0000313" key="2">
    <source>
        <dbReference type="EMBL" id="MBK3332895.1"/>
    </source>
</evidence>
<evidence type="ECO:0000259" key="1">
    <source>
        <dbReference type="PROSITE" id="PS51352"/>
    </source>
</evidence>
<organism evidence="2 3">
    <name type="scientific">Persephonella atlantica</name>
    <dbReference type="NCBI Taxonomy" id="2699429"/>
    <lineage>
        <taxon>Bacteria</taxon>
        <taxon>Pseudomonadati</taxon>
        <taxon>Aquificota</taxon>
        <taxon>Aquificia</taxon>
        <taxon>Aquificales</taxon>
        <taxon>Hydrogenothermaceae</taxon>
        <taxon>Persephonella</taxon>
    </lineage>
</organism>
<name>A0ABS1GJ69_9AQUI</name>
<dbReference type="RefSeq" id="WP_200674298.1">
    <property type="nucleotide sequence ID" value="NZ_JAACYA010000002.1"/>
</dbReference>
<dbReference type="InterPro" id="IPR012336">
    <property type="entry name" value="Thioredoxin-like_fold"/>
</dbReference>
<gene>
    <name evidence="2" type="ORF">GWK41_07420</name>
</gene>
<proteinExistence type="predicted"/>
<dbReference type="PANTHER" id="PTHR42899:SF1">
    <property type="entry name" value="SPERMATOGENESIS-ASSOCIATED PROTEIN 20"/>
    <property type="match status" value="1"/>
</dbReference>
<dbReference type="InterPro" id="IPR036249">
    <property type="entry name" value="Thioredoxin-like_sf"/>
</dbReference>
<keyword evidence="3" id="KW-1185">Reference proteome</keyword>
<dbReference type="SUPFAM" id="SSF52833">
    <property type="entry name" value="Thioredoxin-like"/>
    <property type="match status" value="1"/>
</dbReference>